<dbReference type="PANTHER" id="PTHR21432:SF20">
    <property type="entry name" value="ACETYL-COA HYDROLASE"/>
    <property type="match status" value="1"/>
</dbReference>
<name>A0A7W8HC79_9FIRM</name>
<keyword evidence="6" id="KW-1185">Reference proteome</keyword>
<protein>
    <submittedName>
        <fullName evidence="5">4-hydroxybutyrate CoA-transferase</fullName>
        <ecNumber evidence="5">2.8.3.-</ecNumber>
    </submittedName>
</protein>
<dbReference type="InterPro" id="IPR046433">
    <property type="entry name" value="ActCoA_hydro"/>
</dbReference>
<evidence type="ECO:0000259" key="3">
    <source>
        <dbReference type="Pfam" id="PF02550"/>
    </source>
</evidence>
<dbReference type="SUPFAM" id="SSF100950">
    <property type="entry name" value="NagB/RpiA/CoA transferase-like"/>
    <property type="match status" value="2"/>
</dbReference>
<accession>A0A7W8HC79</accession>
<evidence type="ECO:0000256" key="1">
    <source>
        <dbReference type="ARBA" id="ARBA00009632"/>
    </source>
</evidence>
<keyword evidence="2 5" id="KW-0808">Transferase</keyword>
<gene>
    <name evidence="5" type="ORF">HNP82_002194</name>
</gene>
<dbReference type="InterPro" id="IPR003702">
    <property type="entry name" value="ActCoA_hydro_N"/>
</dbReference>
<dbReference type="AlphaFoldDB" id="A0A7W8HC79"/>
<evidence type="ECO:0000313" key="5">
    <source>
        <dbReference type="EMBL" id="MBB5265055.1"/>
    </source>
</evidence>
<comment type="caution">
    <text evidence="5">The sequence shown here is derived from an EMBL/GenBank/DDBJ whole genome shotgun (WGS) entry which is preliminary data.</text>
</comment>
<dbReference type="Pfam" id="PF13336">
    <property type="entry name" value="AcetylCoA_hyd_C"/>
    <property type="match status" value="1"/>
</dbReference>
<evidence type="ECO:0000313" key="6">
    <source>
        <dbReference type="Proteomes" id="UP000543642"/>
    </source>
</evidence>
<dbReference type="InterPro" id="IPR038460">
    <property type="entry name" value="AcetylCoA_hyd_C_sf"/>
</dbReference>
<dbReference type="RefSeq" id="WP_183774428.1">
    <property type="nucleotide sequence ID" value="NZ_CAWVEG010000192.1"/>
</dbReference>
<reference evidence="5 6" key="1">
    <citation type="submission" date="2020-08" db="EMBL/GenBank/DDBJ databases">
        <title>Genomic Encyclopedia of Type Strains, Phase IV (KMG-IV): sequencing the most valuable type-strain genomes for metagenomic binning, comparative biology and taxonomic classification.</title>
        <authorList>
            <person name="Goeker M."/>
        </authorList>
    </citation>
    <scope>NUCLEOTIDE SEQUENCE [LARGE SCALE GENOMIC DNA]</scope>
    <source>
        <strain evidence="5 6">DSM 106146</strain>
    </source>
</reference>
<dbReference type="PANTHER" id="PTHR21432">
    <property type="entry name" value="ACETYL-COA HYDROLASE-RELATED"/>
    <property type="match status" value="1"/>
</dbReference>
<dbReference type="Gene3D" id="3.30.750.70">
    <property type="entry name" value="4-hydroxybutyrate coenzyme like domains"/>
    <property type="match status" value="1"/>
</dbReference>
<dbReference type="Pfam" id="PF02550">
    <property type="entry name" value="AcetylCoA_hydro"/>
    <property type="match status" value="1"/>
</dbReference>
<dbReference type="InterPro" id="IPR037171">
    <property type="entry name" value="NagB/RpiA_transferase-like"/>
</dbReference>
<comment type="similarity">
    <text evidence="1">Belongs to the acetyl-CoA hydrolase/transferase family.</text>
</comment>
<feature type="domain" description="Acetyl-CoA hydrolase/transferase C-terminal" evidence="4">
    <location>
        <begin position="271"/>
        <end position="423"/>
    </location>
</feature>
<dbReference type="Gene3D" id="3.40.1080.10">
    <property type="entry name" value="Glutaconate Coenzyme A-transferase"/>
    <property type="match status" value="1"/>
</dbReference>
<sequence length="441" mass="48424">MNWKEIYHSRIVSAQEAVSRIKSGDRVVIGHACAEPLYLVDAMVQNREMYRDVEIVQMVPMGKCEYTKPGMESYFRLNAIFAGAGTRDAIYEGRADFTPCCFSRVPKLFDRYLPVDVALIQVTPPDKYGNCSLGLSVDFTKAAAKKAKLVIAQVNDQMPYVYGDSRIPVNDIDLFVEKSLPIPELAPRKTGEVEKRIGEYCASLVDDGATLQLGIGGIPDAVCACLHDKRDLGLHSELLSDGVVDLIEEGVINNSRKTLNPGKSVATFLMGTRKLYDFVDHNPDFELYPVDVVNNPDVIMKNKNMISINSCIQVDLMGQVDSEAVGDKQISGIGGQVNFVKGAVNSPGGKSIIAMASTASKGTISKIVPKLEQGAVVTTLRTDVDYIVTEYGIARLTGHTLRQRATALINIAHPKFRPMLIEAFEQRFHRPFDPNAVSSAF</sequence>
<dbReference type="Proteomes" id="UP000543642">
    <property type="component" value="Unassembled WGS sequence"/>
</dbReference>
<evidence type="ECO:0000256" key="2">
    <source>
        <dbReference type="ARBA" id="ARBA00022679"/>
    </source>
</evidence>
<dbReference type="EMBL" id="JACHFW010000008">
    <property type="protein sequence ID" value="MBB5265055.1"/>
    <property type="molecule type" value="Genomic_DNA"/>
</dbReference>
<dbReference type="GO" id="GO:0006083">
    <property type="term" value="P:acetate metabolic process"/>
    <property type="evidence" value="ECO:0007669"/>
    <property type="project" value="InterPro"/>
</dbReference>
<dbReference type="Gene3D" id="3.40.1080.20">
    <property type="entry name" value="Acetyl-CoA hydrolase/transferase C-terminal domain"/>
    <property type="match status" value="1"/>
</dbReference>
<dbReference type="GO" id="GO:0008775">
    <property type="term" value="F:acetate CoA-transferase activity"/>
    <property type="evidence" value="ECO:0007669"/>
    <property type="project" value="InterPro"/>
</dbReference>
<dbReference type="EC" id="2.8.3.-" evidence="5"/>
<feature type="domain" description="Acetyl-CoA hydrolase/transferase N-terminal" evidence="3">
    <location>
        <begin position="12"/>
        <end position="174"/>
    </location>
</feature>
<proteinExistence type="inferred from homology"/>
<organism evidence="5 6">
    <name type="scientific">Catenibacillus scindens</name>
    <dbReference type="NCBI Taxonomy" id="673271"/>
    <lineage>
        <taxon>Bacteria</taxon>
        <taxon>Bacillati</taxon>
        <taxon>Bacillota</taxon>
        <taxon>Clostridia</taxon>
        <taxon>Lachnospirales</taxon>
        <taxon>Lachnospiraceae</taxon>
        <taxon>Catenibacillus</taxon>
    </lineage>
</organism>
<dbReference type="InterPro" id="IPR026888">
    <property type="entry name" value="AcetylCoA_hyd_C"/>
</dbReference>
<evidence type="ECO:0000259" key="4">
    <source>
        <dbReference type="Pfam" id="PF13336"/>
    </source>
</evidence>